<evidence type="ECO:0000256" key="1">
    <source>
        <dbReference type="SAM" id="MobiDB-lite"/>
    </source>
</evidence>
<sequence>MVRPRWRETDAPPPAELRVITLTFDTPAGGGTENWGTVAGRPVWAGRKQSDDKAEAAVHVVVRRREPRIDTSQRRGRLKNRLITPEMTSEKVKN</sequence>
<dbReference type="AlphaFoldDB" id="A0A4Z2FCM6"/>
<organism evidence="2 3">
    <name type="scientific">Liparis tanakae</name>
    <name type="common">Tanaka's snailfish</name>
    <dbReference type="NCBI Taxonomy" id="230148"/>
    <lineage>
        <taxon>Eukaryota</taxon>
        <taxon>Metazoa</taxon>
        <taxon>Chordata</taxon>
        <taxon>Craniata</taxon>
        <taxon>Vertebrata</taxon>
        <taxon>Euteleostomi</taxon>
        <taxon>Actinopterygii</taxon>
        <taxon>Neopterygii</taxon>
        <taxon>Teleostei</taxon>
        <taxon>Neoteleostei</taxon>
        <taxon>Acanthomorphata</taxon>
        <taxon>Eupercaria</taxon>
        <taxon>Perciformes</taxon>
        <taxon>Cottioidei</taxon>
        <taxon>Cottales</taxon>
        <taxon>Liparidae</taxon>
        <taxon>Liparis</taxon>
    </lineage>
</organism>
<protein>
    <submittedName>
        <fullName evidence="2">Uncharacterized protein</fullName>
    </submittedName>
</protein>
<comment type="caution">
    <text evidence="2">The sequence shown here is derived from an EMBL/GenBank/DDBJ whole genome shotgun (WGS) entry which is preliminary data.</text>
</comment>
<dbReference type="EMBL" id="SRLO01001401">
    <property type="protein sequence ID" value="TNN38142.1"/>
    <property type="molecule type" value="Genomic_DNA"/>
</dbReference>
<name>A0A4Z2FCM6_9TELE</name>
<keyword evidence="3" id="KW-1185">Reference proteome</keyword>
<evidence type="ECO:0000313" key="2">
    <source>
        <dbReference type="EMBL" id="TNN38142.1"/>
    </source>
</evidence>
<proteinExistence type="predicted"/>
<accession>A0A4Z2FCM6</accession>
<dbReference type="Proteomes" id="UP000314294">
    <property type="component" value="Unassembled WGS sequence"/>
</dbReference>
<feature type="region of interest" description="Disordered" evidence="1">
    <location>
        <begin position="72"/>
        <end position="94"/>
    </location>
</feature>
<gene>
    <name evidence="2" type="ORF">EYF80_051704</name>
</gene>
<evidence type="ECO:0000313" key="3">
    <source>
        <dbReference type="Proteomes" id="UP000314294"/>
    </source>
</evidence>
<reference evidence="2 3" key="1">
    <citation type="submission" date="2019-03" db="EMBL/GenBank/DDBJ databases">
        <title>First draft genome of Liparis tanakae, snailfish: a comprehensive survey of snailfish specific genes.</title>
        <authorList>
            <person name="Kim W."/>
            <person name="Song I."/>
            <person name="Jeong J.-H."/>
            <person name="Kim D."/>
            <person name="Kim S."/>
            <person name="Ryu S."/>
            <person name="Song J.Y."/>
            <person name="Lee S.K."/>
        </authorList>
    </citation>
    <scope>NUCLEOTIDE SEQUENCE [LARGE SCALE GENOMIC DNA]</scope>
    <source>
        <tissue evidence="2">Muscle</tissue>
    </source>
</reference>